<evidence type="ECO:0000313" key="4">
    <source>
        <dbReference type="Proteomes" id="UP001215598"/>
    </source>
</evidence>
<protein>
    <submittedName>
        <fullName evidence="3">Uncharacterized protein</fullName>
    </submittedName>
</protein>
<keyword evidence="2" id="KW-0472">Membrane</keyword>
<evidence type="ECO:0000256" key="2">
    <source>
        <dbReference type="SAM" id="Phobius"/>
    </source>
</evidence>
<evidence type="ECO:0000256" key="1">
    <source>
        <dbReference type="SAM" id="MobiDB-lite"/>
    </source>
</evidence>
<dbReference type="EMBL" id="JARKIB010000037">
    <property type="protein sequence ID" value="KAJ7760522.1"/>
    <property type="molecule type" value="Genomic_DNA"/>
</dbReference>
<comment type="caution">
    <text evidence="3">The sequence shown here is derived from an EMBL/GenBank/DDBJ whole genome shotgun (WGS) entry which is preliminary data.</text>
</comment>
<sequence>MPASLRSLPAFKLSASSQELVFEFGLRPKADQSFTLYFVFSLSFVYSCSAVAPLRRGTKLKCDRGVSVPRYLPITRSMQLPFRLSYIVFTPRHVRLPGEEAQLIQDQFRDKATSTPSRWPRLVAGTKSLRSFKSIRRLRGSASTPPEDCRPGDHETE</sequence>
<feature type="compositionally biased region" description="Basic and acidic residues" evidence="1">
    <location>
        <begin position="147"/>
        <end position="157"/>
    </location>
</feature>
<evidence type="ECO:0000313" key="3">
    <source>
        <dbReference type="EMBL" id="KAJ7760522.1"/>
    </source>
</evidence>
<gene>
    <name evidence="3" type="ORF">B0H16DRAFT_575483</name>
</gene>
<dbReference type="AlphaFoldDB" id="A0AAD7JA55"/>
<dbReference type="Proteomes" id="UP001215598">
    <property type="component" value="Unassembled WGS sequence"/>
</dbReference>
<keyword evidence="2" id="KW-1133">Transmembrane helix</keyword>
<name>A0AAD7JA55_9AGAR</name>
<accession>A0AAD7JA55</accession>
<keyword evidence="4" id="KW-1185">Reference proteome</keyword>
<proteinExistence type="predicted"/>
<reference evidence="3" key="1">
    <citation type="submission" date="2023-03" db="EMBL/GenBank/DDBJ databases">
        <title>Massive genome expansion in bonnet fungi (Mycena s.s.) driven by repeated elements and novel gene families across ecological guilds.</title>
        <authorList>
            <consortium name="Lawrence Berkeley National Laboratory"/>
            <person name="Harder C.B."/>
            <person name="Miyauchi S."/>
            <person name="Viragh M."/>
            <person name="Kuo A."/>
            <person name="Thoen E."/>
            <person name="Andreopoulos B."/>
            <person name="Lu D."/>
            <person name="Skrede I."/>
            <person name="Drula E."/>
            <person name="Henrissat B."/>
            <person name="Morin E."/>
            <person name="Kohler A."/>
            <person name="Barry K."/>
            <person name="LaButti K."/>
            <person name="Morin E."/>
            <person name="Salamov A."/>
            <person name="Lipzen A."/>
            <person name="Mereny Z."/>
            <person name="Hegedus B."/>
            <person name="Baldrian P."/>
            <person name="Stursova M."/>
            <person name="Weitz H."/>
            <person name="Taylor A."/>
            <person name="Grigoriev I.V."/>
            <person name="Nagy L.G."/>
            <person name="Martin F."/>
            <person name="Kauserud H."/>
        </authorList>
    </citation>
    <scope>NUCLEOTIDE SEQUENCE</scope>
    <source>
        <strain evidence="3">CBHHK182m</strain>
    </source>
</reference>
<keyword evidence="2" id="KW-0812">Transmembrane</keyword>
<organism evidence="3 4">
    <name type="scientific">Mycena metata</name>
    <dbReference type="NCBI Taxonomy" id="1033252"/>
    <lineage>
        <taxon>Eukaryota</taxon>
        <taxon>Fungi</taxon>
        <taxon>Dikarya</taxon>
        <taxon>Basidiomycota</taxon>
        <taxon>Agaricomycotina</taxon>
        <taxon>Agaricomycetes</taxon>
        <taxon>Agaricomycetidae</taxon>
        <taxon>Agaricales</taxon>
        <taxon>Marasmiineae</taxon>
        <taxon>Mycenaceae</taxon>
        <taxon>Mycena</taxon>
    </lineage>
</organism>
<feature type="region of interest" description="Disordered" evidence="1">
    <location>
        <begin position="138"/>
        <end position="157"/>
    </location>
</feature>
<feature type="transmembrane region" description="Helical" evidence="2">
    <location>
        <begin position="34"/>
        <end position="54"/>
    </location>
</feature>